<accession>A0A3P6BUX1</accession>
<feature type="non-terminal residue" evidence="3">
    <location>
        <position position="1"/>
    </location>
</feature>
<dbReference type="PANTHER" id="PTHR46033:SF73">
    <property type="entry name" value="AMINOTRANSFERASE-LIKE, MOBILE DOMAIN PROTEIN-RELATED"/>
    <property type="match status" value="1"/>
</dbReference>
<organism evidence="3">
    <name type="scientific">Brassica oleracea</name>
    <name type="common">Wild cabbage</name>
    <dbReference type="NCBI Taxonomy" id="3712"/>
    <lineage>
        <taxon>Eukaryota</taxon>
        <taxon>Viridiplantae</taxon>
        <taxon>Streptophyta</taxon>
        <taxon>Embryophyta</taxon>
        <taxon>Tracheophyta</taxon>
        <taxon>Spermatophyta</taxon>
        <taxon>Magnoliopsida</taxon>
        <taxon>eudicotyledons</taxon>
        <taxon>Gunneridae</taxon>
        <taxon>Pentapetalae</taxon>
        <taxon>rosids</taxon>
        <taxon>malvids</taxon>
        <taxon>Brassicales</taxon>
        <taxon>Brassicaceae</taxon>
        <taxon>Brassiceae</taxon>
        <taxon>Brassica</taxon>
    </lineage>
</organism>
<dbReference type="PANTHER" id="PTHR46033">
    <property type="entry name" value="PROTEIN MAIN-LIKE 2"/>
    <property type="match status" value="1"/>
</dbReference>
<dbReference type="Pfam" id="PF10536">
    <property type="entry name" value="PMD"/>
    <property type="match status" value="1"/>
</dbReference>
<dbReference type="GO" id="GO:0010073">
    <property type="term" value="P:meristem maintenance"/>
    <property type="evidence" value="ECO:0007669"/>
    <property type="project" value="InterPro"/>
</dbReference>
<evidence type="ECO:0000259" key="2">
    <source>
        <dbReference type="Pfam" id="PF10536"/>
    </source>
</evidence>
<dbReference type="InterPro" id="IPR044824">
    <property type="entry name" value="MAIN-like"/>
</dbReference>
<sequence>LPSSSSRERKKSSRYKKPRLSTSIDRPEAMLRRQNRSAPLPPDLKSLSLSVSFKGWRLPNRKFKSWALKMSSLHKPTWIQAGVFEAIMASTKGFSKDTDLLLGIAEKWCPDTNTFIFPWGETTITLEDVMFLLGFSVLGSPVFAALDESGERVKEKLVKESLKIKKDNNFVFVSQVEWMRRFMNDDDELEHVAFLALWLSYFVFPSAYYHIDEAVFSVAVHVSRGTRIALAPAVLAHLYADLTLLKRHIREFITIEDKIELKGLFKLVQVWTWERFKELQPEKANPLLKGEARLSIWCDLTKKRSSNVREVLEESKTESFEWRPYTKALENWRFPLFYPEEAMWVPVAAYLDDEFITFARCVKVSKLVGIDCVEHYFPNRVAAQFGLLQDVTCHVNMNNKLSKEEAWDEYNKPLDELTLYIPSRCVIPWWKKSSSEWWKKLSPEFQRSPKENQAVESAESLTPRNIIGDDDDDTFDSASSGCKRWKSMNRVYEDDEDDSLTVAQVMRLRKKDTSKVLLLSEVLKKLGDGFPEKLKRSRYLRTRRNVRSEIGDCGGSVSKEATLGDLFHKELGKGKSECLGNKRARNEEDDESCYDDITNAEMIRVEETETRSKAANENNSLDPPLGANVEVVETVVSPPETRQNCDNEVNLIGINAEKKKRTMVKEAECLLHVDKNEMEDGDDTGESLKQRNLAIEEIALTLEARMMKVEKTLAKIREWKTLEIKGAKT</sequence>
<dbReference type="InterPro" id="IPR019557">
    <property type="entry name" value="AminoTfrase-like_pln_mobile"/>
</dbReference>
<name>A0A3P6BUX1_BRAOL</name>
<dbReference type="AlphaFoldDB" id="A0A3P6BUX1"/>
<evidence type="ECO:0000313" key="3">
    <source>
        <dbReference type="EMBL" id="VDD01041.1"/>
    </source>
</evidence>
<protein>
    <recommendedName>
        <fullName evidence="2">Aminotransferase-like plant mobile domain-containing protein</fullName>
    </recommendedName>
</protein>
<reference evidence="3" key="1">
    <citation type="submission" date="2018-11" db="EMBL/GenBank/DDBJ databases">
        <authorList>
            <consortium name="Genoscope - CEA"/>
            <person name="William W."/>
        </authorList>
    </citation>
    <scope>NUCLEOTIDE SEQUENCE</scope>
</reference>
<dbReference type="EMBL" id="LR031872">
    <property type="protein sequence ID" value="VDD01041.1"/>
    <property type="molecule type" value="Genomic_DNA"/>
</dbReference>
<feature type="compositionally biased region" description="Basic residues" evidence="1">
    <location>
        <begin position="8"/>
        <end position="19"/>
    </location>
</feature>
<evidence type="ECO:0000256" key="1">
    <source>
        <dbReference type="SAM" id="MobiDB-lite"/>
    </source>
</evidence>
<gene>
    <name evidence="3" type="ORF">BOLC3T21339H</name>
</gene>
<proteinExistence type="predicted"/>
<feature type="domain" description="Aminotransferase-like plant mobile" evidence="2">
    <location>
        <begin position="82"/>
        <end position="439"/>
    </location>
</feature>
<feature type="region of interest" description="Disordered" evidence="1">
    <location>
        <begin position="1"/>
        <end position="39"/>
    </location>
</feature>